<dbReference type="GO" id="GO:0009252">
    <property type="term" value="P:peptidoglycan biosynthetic process"/>
    <property type="evidence" value="ECO:0007669"/>
    <property type="project" value="UniProtKB-UniRule"/>
</dbReference>
<dbReference type="GO" id="GO:0005737">
    <property type="term" value="C:cytoplasm"/>
    <property type="evidence" value="ECO:0007669"/>
    <property type="project" value="UniProtKB-SubCell"/>
</dbReference>
<dbReference type="PANTHER" id="PTHR43024:SF1">
    <property type="entry name" value="UDP-N-ACETYLMURAMOYL-TRIPEPTIDE--D-ALANYL-D-ALANINE LIGASE"/>
    <property type="match status" value="1"/>
</dbReference>
<dbReference type="GO" id="GO:0005524">
    <property type="term" value="F:ATP binding"/>
    <property type="evidence" value="ECO:0007669"/>
    <property type="project" value="UniProtKB-UniRule"/>
</dbReference>
<evidence type="ECO:0000256" key="4">
    <source>
        <dbReference type="ARBA" id="ARBA00022741"/>
    </source>
</evidence>
<dbReference type="InterPro" id="IPR005863">
    <property type="entry name" value="UDP-N-AcMur_synth"/>
</dbReference>
<comment type="subcellular location">
    <subcellularLocation>
        <location evidence="10 11">Cytoplasm</location>
    </subcellularLocation>
</comment>
<dbReference type="InterPro" id="IPR004101">
    <property type="entry name" value="Mur_ligase_C"/>
</dbReference>
<dbReference type="Gene3D" id="3.90.190.20">
    <property type="entry name" value="Mur ligase, C-terminal domain"/>
    <property type="match status" value="1"/>
</dbReference>
<feature type="domain" description="Mur ligase central" evidence="13">
    <location>
        <begin position="101"/>
        <end position="275"/>
    </location>
</feature>
<feature type="domain" description="Mur ligase C-terminal" evidence="12">
    <location>
        <begin position="298"/>
        <end position="416"/>
    </location>
</feature>
<evidence type="ECO:0000259" key="13">
    <source>
        <dbReference type="Pfam" id="PF08245"/>
    </source>
</evidence>
<dbReference type="InterPro" id="IPR036615">
    <property type="entry name" value="Mur_ligase_C_dom_sf"/>
</dbReference>
<dbReference type="InterPro" id="IPR035911">
    <property type="entry name" value="MurE/MurF_N"/>
</dbReference>
<dbReference type="OrthoDB" id="9801978at2"/>
<organism evidence="14 15">
    <name type="scientific">Hydrogenothermus marinus</name>
    <dbReference type="NCBI Taxonomy" id="133270"/>
    <lineage>
        <taxon>Bacteria</taxon>
        <taxon>Pseudomonadati</taxon>
        <taxon>Aquificota</taxon>
        <taxon>Aquificia</taxon>
        <taxon>Aquificales</taxon>
        <taxon>Hydrogenothermaceae</taxon>
        <taxon>Hydrogenothermus</taxon>
    </lineage>
</organism>
<dbReference type="EMBL" id="REFO01000010">
    <property type="protein sequence ID" value="RMA97865.1"/>
    <property type="molecule type" value="Genomic_DNA"/>
</dbReference>
<dbReference type="NCBIfam" id="TIGR01143">
    <property type="entry name" value="murF"/>
    <property type="match status" value="1"/>
</dbReference>
<evidence type="ECO:0000256" key="6">
    <source>
        <dbReference type="ARBA" id="ARBA00022960"/>
    </source>
</evidence>
<evidence type="ECO:0000313" key="15">
    <source>
        <dbReference type="Proteomes" id="UP000280842"/>
    </source>
</evidence>
<sequence>MKISQIAEITEAKVINLKDKDINRFIINSKETQEGDFFVPLKGTKTDGHNFIEDALKKGAYGSFSIKDLNLDNILLVDNPLKALTKIAKYNKQKIKTKIAITGTAGKTTTKEILSFLLSQFEDIYYTKGNYNNHIGLPLTLANIDKNYNYGIFELGASQKGDIEYLSDILNQDIAVITNVGYGHTEGFGGYEGVLEEKTKILNNAKFKIIPEYININDKNTKSFGYKNADILIKDINLTMEGTEGILSYKGENIKVFVPVFNKKILENVAISVLILDYLGFDYKNALKRLNEFTVLKGRGNIIKHKNLTIIDDTYNANPISTKNAIETLSNLKGRKILVLADMKELGKFSKEKHEEIGRYILNSDIDKIFLFGEEVKYIYDILKEKKDVFILPKEKIAEKIKEEKQPAFVWIKGSRSTKMEEVIDLITE</sequence>
<dbReference type="GO" id="GO:0008360">
    <property type="term" value="P:regulation of cell shape"/>
    <property type="evidence" value="ECO:0007669"/>
    <property type="project" value="UniProtKB-KW"/>
</dbReference>
<name>A0A3M0BTJ3_9AQUI</name>
<comment type="similarity">
    <text evidence="10">Belongs to the MurCDEF family. MurF subfamily.</text>
</comment>
<keyword evidence="6 10" id="KW-0133">Cell shape</keyword>
<keyword evidence="8 10" id="KW-0131">Cell cycle</keyword>
<accession>A0A3M0BTJ3</accession>
<feature type="binding site" evidence="10">
    <location>
        <begin position="103"/>
        <end position="109"/>
    </location>
    <ligand>
        <name>ATP</name>
        <dbReference type="ChEBI" id="CHEBI:30616"/>
    </ligand>
</feature>
<keyword evidence="4 10" id="KW-0547">Nucleotide-binding</keyword>
<dbReference type="GO" id="GO:0071555">
    <property type="term" value="P:cell wall organization"/>
    <property type="evidence" value="ECO:0007669"/>
    <property type="project" value="UniProtKB-KW"/>
</dbReference>
<gene>
    <name evidence="10" type="primary">murF</name>
    <name evidence="14" type="ORF">CLV39_0495</name>
</gene>
<dbReference type="Proteomes" id="UP000280842">
    <property type="component" value="Unassembled WGS sequence"/>
</dbReference>
<evidence type="ECO:0000256" key="11">
    <source>
        <dbReference type="RuleBase" id="RU004136"/>
    </source>
</evidence>
<comment type="caution">
    <text evidence="14">The sequence shown here is derived from an EMBL/GenBank/DDBJ whole genome shotgun (WGS) entry which is preliminary data.</text>
</comment>
<dbReference type="Gene3D" id="3.40.1190.10">
    <property type="entry name" value="Mur-like, catalytic domain"/>
    <property type="match status" value="1"/>
</dbReference>
<keyword evidence="9 10" id="KW-0961">Cell wall biogenesis/degradation</keyword>
<dbReference type="InterPro" id="IPR013221">
    <property type="entry name" value="Mur_ligase_cen"/>
</dbReference>
<keyword evidence="2 10" id="KW-0436">Ligase</keyword>
<comment type="pathway">
    <text evidence="10 11">Cell wall biogenesis; peptidoglycan biosynthesis.</text>
</comment>
<dbReference type="InterPro" id="IPR051046">
    <property type="entry name" value="MurCDEF_CellWall_CoF430Synth"/>
</dbReference>
<dbReference type="InterPro" id="IPR036565">
    <property type="entry name" value="Mur-like_cat_sf"/>
</dbReference>
<comment type="catalytic activity">
    <reaction evidence="10 11">
        <text>D-alanyl-D-alanine + UDP-N-acetyl-alpha-D-muramoyl-L-alanyl-gamma-D-glutamyl-meso-2,6-diaminopimelate + ATP = UDP-N-acetyl-alpha-D-muramoyl-L-alanyl-gamma-D-glutamyl-meso-2,6-diaminopimeloyl-D-alanyl-D-alanine + ADP + phosphate + H(+)</text>
        <dbReference type="Rhea" id="RHEA:28374"/>
        <dbReference type="ChEBI" id="CHEBI:15378"/>
        <dbReference type="ChEBI" id="CHEBI:30616"/>
        <dbReference type="ChEBI" id="CHEBI:43474"/>
        <dbReference type="ChEBI" id="CHEBI:57822"/>
        <dbReference type="ChEBI" id="CHEBI:61386"/>
        <dbReference type="ChEBI" id="CHEBI:83905"/>
        <dbReference type="ChEBI" id="CHEBI:456216"/>
        <dbReference type="EC" id="6.3.2.10"/>
    </reaction>
</comment>
<evidence type="ECO:0000256" key="1">
    <source>
        <dbReference type="ARBA" id="ARBA00022490"/>
    </source>
</evidence>
<evidence type="ECO:0000256" key="9">
    <source>
        <dbReference type="ARBA" id="ARBA00023316"/>
    </source>
</evidence>
<dbReference type="EC" id="6.3.2.10" evidence="10 11"/>
<keyword evidence="1 10" id="KW-0963">Cytoplasm</keyword>
<keyword evidence="5 10" id="KW-0067">ATP-binding</keyword>
<reference evidence="14 15" key="1">
    <citation type="submission" date="2018-10" db="EMBL/GenBank/DDBJ databases">
        <title>Genomic Encyclopedia of Archaeal and Bacterial Type Strains, Phase II (KMG-II): from individual species to whole genera.</title>
        <authorList>
            <person name="Goeker M."/>
        </authorList>
    </citation>
    <scope>NUCLEOTIDE SEQUENCE [LARGE SCALE GENOMIC DNA]</scope>
    <source>
        <strain evidence="14 15">VM1</strain>
    </source>
</reference>
<evidence type="ECO:0000256" key="10">
    <source>
        <dbReference type="HAMAP-Rule" id="MF_02019"/>
    </source>
</evidence>
<dbReference type="SUPFAM" id="SSF53244">
    <property type="entry name" value="MurD-like peptide ligases, peptide-binding domain"/>
    <property type="match status" value="1"/>
</dbReference>
<dbReference type="Pfam" id="PF08245">
    <property type="entry name" value="Mur_ligase_M"/>
    <property type="match status" value="1"/>
</dbReference>
<dbReference type="GO" id="GO:0008766">
    <property type="term" value="F:UDP-N-acetylmuramoylalanyl-D-glutamyl-2,6-diaminopimelate-D-alanyl-D-alanine ligase activity"/>
    <property type="evidence" value="ECO:0007669"/>
    <property type="project" value="RHEA"/>
</dbReference>
<dbReference type="SUPFAM" id="SSF63418">
    <property type="entry name" value="MurE/MurF N-terminal domain"/>
    <property type="match status" value="1"/>
</dbReference>
<evidence type="ECO:0000256" key="3">
    <source>
        <dbReference type="ARBA" id="ARBA00022618"/>
    </source>
</evidence>
<dbReference type="RefSeq" id="WP_121922626.1">
    <property type="nucleotide sequence ID" value="NZ_REFO01000010.1"/>
</dbReference>
<keyword evidence="7 10" id="KW-0573">Peptidoglycan synthesis</keyword>
<evidence type="ECO:0000313" key="14">
    <source>
        <dbReference type="EMBL" id="RMA97865.1"/>
    </source>
</evidence>
<dbReference type="UniPathway" id="UPA00219"/>
<dbReference type="AlphaFoldDB" id="A0A3M0BTJ3"/>
<dbReference type="GO" id="GO:0047480">
    <property type="term" value="F:UDP-N-acetylmuramoyl-tripeptide-D-alanyl-D-alanine ligase activity"/>
    <property type="evidence" value="ECO:0007669"/>
    <property type="project" value="UniProtKB-UniRule"/>
</dbReference>
<dbReference type="HAMAP" id="MF_02019">
    <property type="entry name" value="MurF"/>
    <property type="match status" value="1"/>
</dbReference>
<dbReference type="PANTHER" id="PTHR43024">
    <property type="entry name" value="UDP-N-ACETYLMURAMOYL-TRIPEPTIDE--D-ALANYL-D-ALANINE LIGASE"/>
    <property type="match status" value="1"/>
</dbReference>
<proteinExistence type="inferred from homology"/>
<dbReference type="SUPFAM" id="SSF53623">
    <property type="entry name" value="MurD-like peptide ligases, catalytic domain"/>
    <property type="match status" value="1"/>
</dbReference>
<evidence type="ECO:0000259" key="12">
    <source>
        <dbReference type="Pfam" id="PF02875"/>
    </source>
</evidence>
<dbReference type="Pfam" id="PF02875">
    <property type="entry name" value="Mur_ligase_C"/>
    <property type="match status" value="1"/>
</dbReference>
<evidence type="ECO:0000256" key="8">
    <source>
        <dbReference type="ARBA" id="ARBA00023306"/>
    </source>
</evidence>
<dbReference type="GO" id="GO:0051301">
    <property type="term" value="P:cell division"/>
    <property type="evidence" value="ECO:0007669"/>
    <property type="project" value="UniProtKB-KW"/>
</dbReference>
<evidence type="ECO:0000256" key="7">
    <source>
        <dbReference type="ARBA" id="ARBA00022984"/>
    </source>
</evidence>
<comment type="function">
    <text evidence="10 11">Involved in cell wall formation. Catalyzes the final step in the synthesis of UDP-N-acetylmuramoyl-pentapeptide, the precursor of murein.</text>
</comment>
<protein>
    <recommendedName>
        <fullName evidence="10 11">UDP-N-acetylmuramoyl-tripeptide--D-alanyl-D-alanine ligase</fullName>
        <ecNumber evidence="10 11">6.3.2.10</ecNumber>
    </recommendedName>
    <alternativeName>
        <fullName evidence="10">D-alanyl-D-alanine-adding enzyme</fullName>
    </alternativeName>
</protein>
<evidence type="ECO:0000256" key="5">
    <source>
        <dbReference type="ARBA" id="ARBA00022840"/>
    </source>
</evidence>
<keyword evidence="3 10" id="KW-0132">Cell division</keyword>
<dbReference type="Gene3D" id="3.40.1390.10">
    <property type="entry name" value="MurE/MurF, N-terminal domain"/>
    <property type="match status" value="1"/>
</dbReference>
<evidence type="ECO:0000256" key="2">
    <source>
        <dbReference type="ARBA" id="ARBA00022598"/>
    </source>
</evidence>
<keyword evidence="15" id="KW-1185">Reference proteome</keyword>